<dbReference type="InterPro" id="IPR051199">
    <property type="entry name" value="LPS_LOS_Heptosyltrfase"/>
</dbReference>
<keyword evidence="2" id="KW-0808">Transferase</keyword>
<dbReference type="Proteomes" id="UP000228987">
    <property type="component" value="Unassembled WGS sequence"/>
</dbReference>
<dbReference type="CDD" id="cd03789">
    <property type="entry name" value="GT9_LPS_heptosyltransferase"/>
    <property type="match status" value="1"/>
</dbReference>
<dbReference type="GO" id="GO:0005829">
    <property type="term" value="C:cytosol"/>
    <property type="evidence" value="ECO:0007669"/>
    <property type="project" value="TreeGrafter"/>
</dbReference>
<dbReference type="PANTHER" id="PTHR30160">
    <property type="entry name" value="TETRAACYLDISACCHARIDE 4'-KINASE-RELATED"/>
    <property type="match status" value="1"/>
</dbReference>
<gene>
    <name evidence="3" type="ORF">COA71_00730</name>
</gene>
<name>A0A2A5CIV3_9GAMM</name>
<evidence type="ECO:0000313" key="4">
    <source>
        <dbReference type="Proteomes" id="UP000228987"/>
    </source>
</evidence>
<proteinExistence type="predicted"/>
<protein>
    <recommendedName>
        <fullName evidence="5">Glycosyltransferase family 9 protein</fullName>
    </recommendedName>
</protein>
<comment type="caution">
    <text evidence="3">The sequence shown here is derived from an EMBL/GenBank/DDBJ whole genome shotgun (WGS) entry which is preliminary data.</text>
</comment>
<sequence>MIAGGIIQHFLQYCQKHNIHFLLVVDAAYQELLQDSFPADSLLFYPRKQIQQASLFKKLSAYLHCLFTIRRFNADIAFNIEEDSVSHRLTQFSGAKFKLGSNIRRNKHGYDHVLDINYLKRTEAHKHRWYGFAEIFSKLGLQTMQPSYLNLNIKRLPTSLREKLEQLGVDLQAPLIAIHASAAKDYKKWPAVNFAELIASLNKQGYKAVLIGAGQADQQANSNILEHLKTNDAGINCIDLCNQLSLFELASLLTHVKAMVGNDSGPFHLAAALGVKGCVIFGPTDVALWRPLSEHSIVMKSAEACAAECTKSGCIYENRCLKSIKPTQVLEKLQSLL</sequence>
<accession>A0A2A5CIV3</accession>
<dbReference type="SUPFAM" id="SSF53756">
    <property type="entry name" value="UDP-Glycosyltransferase/glycogen phosphorylase"/>
    <property type="match status" value="1"/>
</dbReference>
<keyword evidence="1" id="KW-0328">Glycosyltransferase</keyword>
<dbReference type="Gene3D" id="3.40.50.2000">
    <property type="entry name" value="Glycogen Phosphorylase B"/>
    <property type="match status" value="2"/>
</dbReference>
<evidence type="ECO:0000256" key="2">
    <source>
        <dbReference type="ARBA" id="ARBA00022679"/>
    </source>
</evidence>
<dbReference type="AlphaFoldDB" id="A0A2A5CIV3"/>
<dbReference type="InterPro" id="IPR002201">
    <property type="entry name" value="Glyco_trans_9"/>
</dbReference>
<evidence type="ECO:0000256" key="1">
    <source>
        <dbReference type="ARBA" id="ARBA00022676"/>
    </source>
</evidence>
<dbReference type="EMBL" id="NVWI01000001">
    <property type="protein sequence ID" value="PCJ43431.1"/>
    <property type="molecule type" value="Genomic_DNA"/>
</dbReference>
<dbReference type="GO" id="GO:0009244">
    <property type="term" value="P:lipopolysaccharide core region biosynthetic process"/>
    <property type="evidence" value="ECO:0007669"/>
    <property type="project" value="TreeGrafter"/>
</dbReference>
<evidence type="ECO:0008006" key="5">
    <source>
        <dbReference type="Google" id="ProtNLM"/>
    </source>
</evidence>
<organism evidence="3 4">
    <name type="scientific">SAR86 cluster bacterium</name>
    <dbReference type="NCBI Taxonomy" id="2030880"/>
    <lineage>
        <taxon>Bacteria</taxon>
        <taxon>Pseudomonadati</taxon>
        <taxon>Pseudomonadota</taxon>
        <taxon>Gammaproteobacteria</taxon>
        <taxon>SAR86 cluster</taxon>
    </lineage>
</organism>
<dbReference type="GO" id="GO:0008713">
    <property type="term" value="F:ADP-heptose-lipopolysaccharide heptosyltransferase activity"/>
    <property type="evidence" value="ECO:0007669"/>
    <property type="project" value="TreeGrafter"/>
</dbReference>
<dbReference type="Pfam" id="PF01075">
    <property type="entry name" value="Glyco_transf_9"/>
    <property type="match status" value="1"/>
</dbReference>
<evidence type="ECO:0000313" key="3">
    <source>
        <dbReference type="EMBL" id="PCJ43431.1"/>
    </source>
</evidence>
<reference evidence="4" key="1">
    <citation type="submission" date="2017-08" db="EMBL/GenBank/DDBJ databases">
        <title>A dynamic microbial community with high functional redundancy inhabits the cold, oxic subseafloor aquifer.</title>
        <authorList>
            <person name="Tully B.J."/>
            <person name="Wheat C.G."/>
            <person name="Glazer B.T."/>
            <person name="Huber J.A."/>
        </authorList>
    </citation>
    <scope>NUCLEOTIDE SEQUENCE [LARGE SCALE GENOMIC DNA]</scope>
</reference>